<evidence type="ECO:0000256" key="5">
    <source>
        <dbReference type="ARBA" id="ARBA00023136"/>
    </source>
</evidence>
<organism evidence="7 8">
    <name type="scientific">Roseiterribacter gracilis</name>
    <dbReference type="NCBI Taxonomy" id="2812848"/>
    <lineage>
        <taxon>Bacteria</taxon>
        <taxon>Pseudomonadati</taxon>
        <taxon>Pseudomonadota</taxon>
        <taxon>Alphaproteobacteria</taxon>
        <taxon>Rhodospirillales</taxon>
        <taxon>Roseiterribacteraceae</taxon>
        <taxon>Roseiterribacter</taxon>
    </lineage>
</organism>
<keyword evidence="5" id="KW-0472">Membrane</keyword>
<evidence type="ECO:0000256" key="3">
    <source>
        <dbReference type="ARBA" id="ARBA00022519"/>
    </source>
</evidence>
<evidence type="ECO:0000256" key="6">
    <source>
        <dbReference type="ARBA" id="ARBA00023315"/>
    </source>
</evidence>
<keyword evidence="4" id="KW-0808">Transferase</keyword>
<comment type="caution">
    <text evidence="7">The sequence shown here is derived from an EMBL/GenBank/DDBJ whole genome shotgun (WGS) entry which is preliminary data.</text>
</comment>
<dbReference type="EMBL" id="BOPV01000001">
    <property type="protein sequence ID" value="GIL41033.1"/>
    <property type="molecule type" value="Genomic_DNA"/>
</dbReference>
<dbReference type="GO" id="GO:0016746">
    <property type="term" value="F:acyltransferase activity"/>
    <property type="evidence" value="ECO:0007669"/>
    <property type="project" value="UniProtKB-KW"/>
</dbReference>
<reference evidence="7" key="1">
    <citation type="submission" date="2021-02" db="EMBL/GenBank/DDBJ databases">
        <title>Genome sequence of Rhodospirillales sp. strain TMPK1 isolated from soil.</title>
        <authorList>
            <person name="Nakai R."/>
            <person name="Kusada H."/>
            <person name="Tamaki H."/>
        </authorList>
    </citation>
    <scope>NUCLEOTIDE SEQUENCE</scope>
    <source>
        <strain evidence="7">TMPK1</strain>
    </source>
</reference>
<dbReference type="AlphaFoldDB" id="A0A8S8XC57"/>
<dbReference type="GO" id="GO:0009247">
    <property type="term" value="P:glycolipid biosynthetic process"/>
    <property type="evidence" value="ECO:0007669"/>
    <property type="project" value="UniProtKB-ARBA"/>
</dbReference>
<keyword evidence="2" id="KW-1003">Cell membrane</keyword>
<keyword evidence="3" id="KW-0997">Cell inner membrane</keyword>
<dbReference type="GO" id="GO:0005886">
    <property type="term" value="C:plasma membrane"/>
    <property type="evidence" value="ECO:0007669"/>
    <property type="project" value="UniProtKB-SubCell"/>
</dbReference>
<protein>
    <submittedName>
        <fullName evidence="7">Lipid A biosynthesis lauroyl acyltransferase</fullName>
    </submittedName>
</protein>
<dbReference type="RefSeq" id="WP_420244342.1">
    <property type="nucleotide sequence ID" value="NZ_BOPV01000001.1"/>
</dbReference>
<evidence type="ECO:0000256" key="2">
    <source>
        <dbReference type="ARBA" id="ARBA00022475"/>
    </source>
</evidence>
<keyword evidence="6 7" id="KW-0012">Acyltransferase</keyword>
<accession>A0A8S8XC57</accession>
<dbReference type="Pfam" id="PF03279">
    <property type="entry name" value="Lip_A_acyltrans"/>
    <property type="match status" value="1"/>
</dbReference>
<name>A0A8S8XC57_9PROT</name>
<evidence type="ECO:0000256" key="4">
    <source>
        <dbReference type="ARBA" id="ARBA00022679"/>
    </source>
</evidence>
<evidence type="ECO:0000256" key="1">
    <source>
        <dbReference type="ARBA" id="ARBA00004533"/>
    </source>
</evidence>
<sequence>MKRLRYAIEAAALRALLWIFAVLPVDTASALGGRIARTIGPRLAGSRKARRNLERALPGVDADAVLRGMFDNLGRVVAEYPHLAEICDPKSGRVEMIGGERLQDYAKQNVPVLVVGAHLANWEVPAYHARHLGVPLASVYRAPNNPWSAEILNRMRSFPQQFAKGAEGARGMIKHVSKGGQLGVLIDQKMNDGVAVPFFGRDAMTAPAVAQLARKYKGAVVPMRIERLGDAARFRITFYEPLAVDDTGDRARDDVATMRRANAMLEDWIRERPEQWLWLHRRWPD</sequence>
<dbReference type="PANTHER" id="PTHR30606">
    <property type="entry name" value="LIPID A BIOSYNTHESIS LAUROYL ACYLTRANSFERASE"/>
    <property type="match status" value="1"/>
</dbReference>
<keyword evidence="8" id="KW-1185">Reference proteome</keyword>
<dbReference type="InterPro" id="IPR004960">
    <property type="entry name" value="LipA_acyltrans"/>
</dbReference>
<dbReference type="Proteomes" id="UP000681075">
    <property type="component" value="Unassembled WGS sequence"/>
</dbReference>
<dbReference type="CDD" id="cd07984">
    <property type="entry name" value="LPLAT_LABLAT-like"/>
    <property type="match status" value="1"/>
</dbReference>
<comment type="subcellular location">
    <subcellularLocation>
        <location evidence="1">Cell inner membrane</location>
    </subcellularLocation>
</comment>
<evidence type="ECO:0000313" key="8">
    <source>
        <dbReference type="Proteomes" id="UP000681075"/>
    </source>
</evidence>
<gene>
    <name evidence="7" type="ORF">TMPK1_32700</name>
</gene>
<evidence type="ECO:0000313" key="7">
    <source>
        <dbReference type="EMBL" id="GIL41033.1"/>
    </source>
</evidence>
<dbReference type="PANTHER" id="PTHR30606:SF9">
    <property type="entry name" value="LIPID A BIOSYNTHESIS LAUROYLTRANSFERASE"/>
    <property type="match status" value="1"/>
</dbReference>
<proteinExistence type="predicted"/>